<evidence type="ECO:0000313" key="2">
    <source>
        <dbReference type="EMBL" id="KAG0583445.1"/>
    </source>
</evidence>
<dbReference type="EMBL" id="CM026423">
    <property type="protein sequence ID" value="KAG0583445.1"/>
    <property type="molecule type" value="Genomic_DNA"/>
</dbReference>
<organism evidence="2 3">
    <name type="scientific">Ceratodon purpureus</name>
    <name type="common">Fire moss</name>
    <name type="synonym">Dicranum purpureum</name>
    <dbReference type="NCBI Taxonomy" id="3225"/>
    <lineage>
        <taxon>Eukaryota</taxon>
        <taxon>Viridiplantae</taxon>
        <taxon>Streptophyta</taxon>
        <taxon>Embryophyta</taxon>
        <taxon>Bryophyta</taxon>
        <taxon>Bryophytina</taxon>
        <taxon>Bryopsida</taxon>
        <taxon>Dicranidae</taxon>
        <taxon>Pseudoditrichales</taxon>
        <taxon>Ditrichaceae</taxon>
        <taxon>Ceratodon</taxon>
    </lineage>
</organism>
<dbReference type="AlphaFoldDB" id="A0A8T0IK96"/>
<evidence type="ECO:0000313" key="3">
    <source>
        <dbReference type="Proteomes" id="UP000822688"/>
    </source>
</evidence>
<feature type="compositionally biased region" description="Basic and acidic residues" evidence="1">
    <location>
        <begin position="159"/>
        <end position="176"/>
    </location>
</feature>
<name>A0A8T0IK96_CERPU</name>
<dbReference type="Proteomes" id="UP000822688">
    <property type="component" value="Chromosome 3"/>
</dbReference>
<reference evidence="2" key="1">
    <citation type="submission" date="2020-06" db="EMBL/GenBank/DDBJ databases">
        <title>WGS assembly of Ceratodon purpureus strain R40.</title>
        <authorList>
            <person name="Carey S.B."/>
            <person name="Jenkins J."/>
            <person name="Shu S."/>
            <person name="Lovell J.T."/>
            <person name="Sreedasyam A."/>
            <person name="Maumus F."/>
            <person name="Tiley G.P."/>
            <person name="Fernandez-Pozo N."/>
            <person name="Barry K."/>
            <person name="Chen C."/>
            <person name="Wang M."/>
            <person name="Lipzen A."/>
            <person name="Daum C."/>
            <person name="Saski C.A."/>
            <person name="Payton A.C."/>
            <person name="Mcbreen J.C."/>
            <person name="Conrad R.E."/>
            <person name="Kollar L.M."/>
            <person name="Olsson S."/>
            <person name="Huttunen S."/>
            <person name="Landis J.B."/>
            <person name="Wickett N.J."/>
            <person name="Johnson M.G."/>
            <person name="Rensing S.A."/>
            <person name="Grimwood J."/>
            <person name="Schmutz J."/>
            <person name="Mcdaniel S.F."/>
        </authorList>
    </citation>
    <scope>NUCLEOTIDE SEQUENCE</scope>
    <source>
        <strain evidence="2">R40</strain>
    </source>
</reference>
<gene>
    <name evidence="2" type="ORF">KC19_3G136300</name>
</gene>
<proteinExistence type="predicted"/>
<feature type="compositionally biased region" description="Basic and acidic residues" evidence="1">
    <location>
        <begin position="23"/>
        <end position="35"/>
    </location>
</feature>
<comment type="caution">
    <text evidence="2">The sequence shown here is derived from an EMBL/GenBank/DDBJ whole genome shotgun (WGS) entry which is preliminary data.</text>
</comment>
<keyword evidence="3" id="KW-1185">Reference proteome</keyword>
<accession>A0A8T0IK96</accession>
<evidence type="ECO:0008006" key="4">
    <source>
        <dbReference type="Google" id="ProtNLM"/>
    </source>
</evidence>
<protein>
    <recommendedName>
        <fullName evidence="4">Dehydrin</fullName>
    </recommendedName>
</protein>
<feature type="region of interest" description="Disordered" evidence="1">
    <location>
        <begin position="1"/>
        <end position="176"/>
    </location>
</feature>
<sequence length="176" mass="18213">MDGQDYEEDGRLGPAEKIALPSEDTHTSQPERDLQPGDPNLVGGAPPAEKKGMADKVKGLFGGMKKGHHEADTDSAVGSGVGHTPDASPYGTPDGDDYNGRSLDPTGAPAGASEFRSEDATDDGVPHPTDPEGVTNDQGGAALTDEKGNLKPGPHQKAVKREGIVSKIKDKLHGSK</sequence>
<evidence type="ECO:0000256" key="1">
    <source>
        <dbReference type="SAM" id="MobiDB-lite"/>
    </source>
</evidence>
<feature type="compositionally biased region" description="Basic and acidic residues" evidence="1">
    <location>
        <begin position="48"/>
        <end position="58"/>
    </location>
</feature>